<dbReference type="PANTHER" id="PTHR37307">
    <property type="entry name" value="CELL DIVISION PROTEIN WHIA-RELATED"/>
    <property type="match status" value="1"/>
</dbReference>
<organism evidence="8 9">
    <name type="scientific">Aceticella autotrophica</name>
    <dbReference type="NCBI Taxonomy" id="2755338"/>
    <lineage>
        <taxon>Bacteria</taxon>
        <taxon>Bacillati</taxon>
        <taxon>Bacillota</taxon>
        <taxon>Clostridia</taxon>
        <taxon>Thermoanaerobacterales</taxon>
        <taxon>Thermoanaerobacteraceae</taxon>
        <taxon>Aceticella</taxon>
    </lineage>
</organism>
<dbReference type="PANTHER" id="PTHR37307:SF1">
    <property type="entry name" value="CELL DIVISION PROTEIN WHIA-RELATED"/>
    <property type="match status" value="1"/>
</dbReference>
<evidence type="ECO:0000259" key="7">
    <source>
        <dbReference type="Pfam" id="PF14527"/>
    </source>
</evidence>
<dbReference type="NCBIfam" id="TIGR00647">
    <property type="entry name" value="DNA_bind_WhiA"/>
    <property type="match status" value="1"/>
</dbReference>
<dbReference type="RefSeq" id="WP_284680880.1">
    <property type="nucleotide sequence ID" value="NZ_CP060096.1"/>
</dbReference>
<dbReference type="InterPro" id="IPR039518">
    <property type="entry name" value="WhiA_LAGLIDADG_dom"/>
</dbReference>
<evidence type="ECO:0000313" key="8">
    <source>
        <dbReference type="EMBL" id="QSZ28143.1"/>
    </source>
</evidence>
<accession>A0A975AXF5</accession>
<evidence type="ECO:0000313" key="9">
    <source>
        <dbReference type="Proteomes" id="UP000671913"/>
    </source>
</evidence>
<dbReference type="KEGG" id="aaut:ACETAC_04645"/>
<dbReference type="GO" id="GO:0051301">
    <property type="term" value="P:cell division"/>
    <property type="evidence" value="ECO:0007669"/>
    <property type="project" value="UniProtKB-UniRule"/>
</dbReference>
<dbReference type="Pfam" id="PF14527">
    <property type="entry name" value="LAGLIDADG_WhiA"/>
    <property type="match status" value="1"/>
</dbReference>
<evidence type="ECO:0000259" key="6">
    <source>
        <dbReference type="Pfam" id="PF10298"/>
    </source>
</evidence>
<keyword evidence="3 4" id="KW-0131">Cell cycle</keyword>
<dbReference type="Proteomes" id="UP000671913">
    <property type="component" value="Chromosome"/>
</dbReference>
<dbReference type="Gene3D" id="3.10.28.10">
    <property type="entry name" value="Homing endonucleases"/>
    <property type="match status" value="1"/>
</dbReference>
<feature type="domain" description="WhiA LAGLIDADG-like" evidence="7">
    <location>
        <begin position="132"/>
        <end position="223"/>
    </location>
</feature>
<feature type="domain" description="Sporulation transcription regulator WhiA N-terminal" evidence="6">
    <location>
        <begin position="20"/>
        <end position="107"/>
    </location>
</feature>
<evidence type="ECO:0000259" key="5">
    <source>
        <dbReference type="Pfam" id="PF02650"/>
    </source>
</evidence>
<dbReference type="Pfam" id="PF02650">
    <property type="entry name" value="HTH_WhiA"/>
    <property type="match status" value="1"/>
</dbReference>
<keyword evidence="2 4" id="KW-0238">DNA-binding</keyword>
<evidence type="ECO:0000256" key="2">
    <source>
        <dbReference type="ARBA" id="ARBA00023125"/>
    </source>
</evidence>
<dbReference type="InterPro" id="IPR003802">
    <property type="entry name" value="Sporulation_regulator_WhiA"/>
</dbReference>
<protein>
    <recommendedName>
        <fullName evidence="4">Probable cell division protein WhiA</fullName>
    </recommendedName>
</protein>
<name>A0A975AXF5_9THEO</name>
<evidence type="ECO:0000256" key="1">
    <source>
        <dbReference type="ARBA" id="ARBA00022618"/>
    </source>
</evidence>
<dbReference type="GO" id="GO:0043937">
    <property type="term" value="P:regulation of sporulation"/>
    <property type="evidence" value="ECO:0007669"/>
    <property type="project" value="InterPro"/>
</dbReference>
<dbReference type="HAMAP" id="MF_01420">
    <property type="entry name" value="HTH_type_WhiA"/>
    <property type="match status" value="1"/>
</dbReference>
<dbReference type="SUPFAM" id="SSF55608">
    <property type="entry name" value="Homing endonucleases"/>
    <property type="match status" value="1"/>
</dbReference>
<feature type="domain" description="Sporulation regulator WhiA C-terminal" evidence="5">
    <location>
        <begin position="226"/>
        <end position="309"/>
    </location>
</feature>
<reference evidence="8" key="1">
    <citation type="submission" date="2020-08" db="EMBL/GenBank/DDBJ databases">
        <title>Genomic insights into the carbon and energy metabolism of the first obligate autotrophic acetogenic bacterium Aceticella autotrophica gen. nov., sp. nov.</title>
        <authorList>
            <person name="Toshchakov S.V."/>
            <person name="Elcheninov A.G."/>
            <person name="Kublanov I.V."/>
            <person name="Frolov E.N."/>
            <person name="Lebedinsky A.V."/>
        </authorList>
    </citation>
    <scope>NUCLEOTIDE SEQUENCE</scope>
    <source>
        <strain evidence="8">3443-3Ac</strain>
    </source>
</reference>
<sequence>MSFSSVTKNELSKIYPPDICCKIAELAALTRSIGTISIYGHQRMSLSFITENASVARLIFKLIKDIFGITSEVMVKRNSHFKKSLSYLILIPEKSYAETILKVVKILNNGEDGIKLNYGIDKDIIKYKCCKRAYLRGVFLGGGSLSDPEKGYHLEFITQNIAHAKDLKGLINSYHLHSKIIARKNNYVVYLKEGENIVDILNIIGAHKSLLNFENIRVFKDMRNKVNRLVNCETANLTKTINASIRQIENIDYIKQTVGLNNLPDSLKEIAEIRLKYPDISLKELGQMLVPPVGKSGVNHRLRKIEEIALKIKERRLKS</sequence>
<comment type="similarity">
    <text evidence="4">Belongs to the WhiA family.</text>
</comment>
<dbReference type="EMBL" id="CP060096">
    <property type="protein sequence ID" value="QSZ28143.1"/>
    <property type="molecule type" value="Genomic_DNA"/>
</dbReference>
<keyword evidence="1 4" id="KW-0132">Cell division</keyword>
<proteinExistence type="inferred from homology"/>
<dbReference type="AlphaFoldDB" id="A0A975AXF5"/>
<gene>
    <name evidence="4 8" type="primary">whiA</name>
    <name evidence="8" type="ORF">ACETAC_04645</name>
</gene>
<dbReference type="InterPro" id="IPR023054">
    <property type="entry name" value="Sporulation_regulator_WhiA_C"/>
</dbReference>
<dbReference type="InterPro" id="IPR018478">
    <property type="entry name" value="Sporu_reg_WhiA_N_dom"/>
</dbReference>
<dbReference type="Pfam" id="PF10298">
    <property type="entry name" value="WhiA_N"/>
    <property type="match status" value="1"/>
</dbReference>
<dbReference type="GO" id="GO:0003677">
    <property type="term" value="F:DNA binding"/>
    <property type="evidence" value="ECO:0007669"/>
    <property type="project" value="UniProtKB-UniRule"/>
</dbReference>
<comment type="function">
    <text evidence="4">Involved in cell division and chromosome segregation.</text>
</comment>
<evidence type="ECO:0000256" key="3">
    <source>
        <dbReference type="ARBA" id="ARBA00023306"/>
    </source>
</evidence>
<evidence type="ECO:0000256" key="4">
    <source>
        <dbReference type="HAMAP-Rule" id="MF_01420"/>
    </source>
</evidence>
<keyword evidence="9" id="KW-1185">Reference proteome</keyword>
<dbReference type="InterPro" id="IPR027434">
    <property type="entry name" value="Homing_endonucl"/>
</dbReference>